<protein>
    <submittedName>
        <fullName evidence="2">Phosphotransferase family protein</fullName>
    </submittedName>
</protein>
<dbReference type="InterPro" id="IPR002575">
    <property type="entry name" value="Aminoglycoside_PTrfase"/>
</dbReference>
<dbReference type="EMBL" id="CP038634">
    <property type="protein sequence ID" value="QBY50361.1"/>
    <property type="molecule type" value="Genomic_DNA"/>
</dbReference>
<name>A0A4P7LEW4_9BURK</name>
<accession>A0A4P7LEW4</accession>
<evidence type="ECO:0000313" key="2">
    <source>
        <dbReference type="EMBL" id="QBY50361.1"/>
    </source>
</evidence>
<dbReference type="AlphaFoldDB" id="A0A4P7LEW4"/>
<dbReference type="Gene3D" id="3.90.1200.10">
    <property type="match status" value="1"/>
</dbReference>
<dbReference type="Pfam" id="PF01636">
    <property type="entry name" value="APH"/>
    <property type="match status" value="1"/>
</dbReference>
<dbReference type="InterPro" id="IPR041726">
    <property type="entry name" value="ACAD10_11_N"/>
</dbReference>
<dbReference type="PANTHER" id="PTHR47829">
    <property type="entry name" value="HYDROLASE, PUTATIVE (AFU_ORTHOLOGUE AFUA_1G12880)-RELATED"/>
    <property type="match status" value="1"/>
</dbReference>
<dbReference type="CDD" id="cd05154">
    <property type="entry name" value="ACAD10_11_N-like"/>
    <property type="match status" value="1"/>
</dbReference>
<dbReference type="RefSeq" id="WP_135703092.1">
    <property type="nucleotide sequence ID" value="NZ_CP038634.1"/>
</dbReference>
<evidence type="ECO:0000259" key="1">
    <source>
        <dbReference type="Pfam" id="PF01636"/>
    </source>
</evidence>
<dbReference type="Gene3D" id="3.30.200.20">
    <property type="entry name" value="Phosphorylase Kinase, domain 1"/>
    <property type="match status" value="1"/>
</dbReference>
<organism evidence="2 3">
    <name type="scientific">Cupriavidus oxalaticus</name>
    <dbReference type="NCBI Taxonomy" id="96344"/>
    <lineage>
        <taxon>Bacteria</taxon>
        <taxon>Pseudomonadati</taxon>
        <taxon>Pseudomonadota</taxon>
        <taxon>Betaproteobacteria</taxon>
        <taxon>Burkholderiales</taxon>
        <taxon>Burkholderiaceae</taxon>
        <taxon>Cupriavidus</taxon>
    </lineage>
</organism>
<proteinExistence type="predicted"/>
<dbReference type="OrthoDB" id="3806873at2"/>
<gene>
    <name evidence="2" type="ORF">E0W60_03895</name>
</gene>
<dbReference type="InterPro" id="IPR011009">
    <property type="entry name" value="Kinase-like_dom_sf"/>
</dbReference>
<dbReference type="InterPro" id="IPR052898">
    <property type="entry name" value="ACAD10-like"/>
</dbReference>
<feature type="domain" description="Aminoglycoside phosphotransferase" evidence="1">
    <location>
        <begin position="37"/>
        <end position="258"/>
    </location>
</feature>
<dbReference type="PANTHER" id="PTHR47829:SF3">
    <property type="entry name" value="AMINOGLYCOSIDE PHOSPHOTRANSFERASE DOMAIN-CONTAINING PROTEIN"/>
    <property type="match status" value="1"/>
</dbReference>
<sequence length="353" mass="38908">MQAAQAAPPDAGGTGFDNAALAALLHREGLIAQPRLTLERLAGGQSNPTYRIACGAQQYVLRTRPPGQLLSSAHAIDREFRVMQALRDSDVPVPRVHLYSEDLSVVGSAFYVMDFLQGRVIYDQSLPGVARGQRAAHYREMNRVIGALHRVDYRAAGLQDYGRTGGYVARQLARWSAQCRDAGMDGNPALAALAEWLPHHVPDADRTCLVHGDYRMDNLVFHPTEPRVLGVLDWELSTLGDPLADLAYHCMSWHIPADLWRGIGGLDLQALGIPNEQAYLRWYGESNGTHALEHWDFYLAYNFFRLAAIMHGIGQRARQGNAAAADAMETGRKAVPLAELGWQFALRYGAAGR</sequence>
<keyword evidence="2" id="KW-0808">Transferase</keyword>
<dbReference type="Proteomes" id="UP000295294">
    <property type="component" value="Chromosome 1"/>
</dbReference>
<dbReference type="KEGG" id="cox:E0W60_03895"/>
<reference evidence="2 3" key="1">
    <citation type="submission" date="2019-03" db="EMBL/GenBank/DDBJ databases">
        <title>Efficiently degradation of phenoxyalkanoic acid herbicides by Cupriavidus oxalaticus strain X32.</title>
        <authorList>
            <person name="Sheng X."/>
        </authorList>
    </citation>
    <scope>NUCLEOTIDE SEQUENCE [LARGE SCALE GENOMIC DNA]</scope>
    <source>
        <strain evidence="2 3">X32</strain>
    </source>
</reference>
<dbReference type="GO" id="GO:0016740">
    <property type="term" value="F:transferase activity"/>
    <property type="evidence" value="ECO:0007669"/>
    <property type="project" value="UniProtKB-KW"/>
</dbReference>
<evidence type="ECO:0000313" key="3">
    <source>
        <dbReference type="Proteomes" id="UP000295294"/>
    </source>
</evidence>
<dbReference type="SUPFAM" id="SSF56112">
    <property type="entry name" value="Protein kinase-like (PK-like)"/>
    <property type="match status" value="1"/>
</dbReference>